<dbReference type="Pfam" id="PF09273">
    <property type="entry name" value="Rubis-subs-bind"/>
    <property type="match status" value="1"/>
</dbReference>
<dbReference type="VEuPathDB" id="TriTrypDB:ADEAN_000578500"/>
<dbReference type="InterPro" id="IPR015353">
    <property type="entry name" value="Rubisco_LSMT_subst-bd"/>
</dbReference>
<proteinExistence type="predicted"/>
<dbReference type="AlphaFoldDB" id="A0A7G2CGX1"/>
<organism evidence="2 3">
    <name type="scientific">Angomonas deanei</name>
    <dbReference type="NCBI Taxonomy" id="59799"/>
    <lineage>
        <taxon>Eukaryota</taxon>
        <taxon>Discoba</taxon>
        <taxon>Euglenozoa</taxon>
        <taxon>Kinetoplastea</taxon>
        <taxon>Metakinetoplastina</taxon>
        <taxon>Trypanosomatida</taxon>
        <taxon>Trypanosomatidae</taxon>
        <taxon>Strigomonadinae</taxon>
        <taxon>Angomonas</taxon>
    </lineage>
</organism>
<reference evidence="2 3" key="1">
    <citation type="submission" date="2020-08" db="EMBL/GenBank/DDBJ databases">
        <authorList>
            <person name="Newling K."/>
            <person name="Davey J."/>
            <person name="Forrester S."/>
        </authorList>
    </citation>
    <scope>NUCLEOTIDE SEQUENCE [LARGE SCALE GENOMIC DNA]</scope>
    <source>
        <strain evidence="3">Crithidia deanei Carvalho (ATCC PRA-265)</strain>
    </source>
</reference>
<name>A0A7G2CGX1_9TRYP</name>
<accession>A0A7G2CGX1</accession>
<dbReference type="Gene3D" id="3.90.1420.10">
    <property type="entry name" value="Rubisco LSMT, substrate-binding domain"/>
    <property type="match status" value="1"/>
</dbReference>
<evidence type="ECO:0000259" key="1">
    <source>
        <dbReference type="Pfam" id="PF09273"/>
    </source>
</evidence>
<keyword evidence="3" id="KW-1185">Reference proteome</keyword>
<evidence type="ECO:0000313" key="3">
    <source>
        <dbReference type="Proteomes" id="UP000515908"/>
    </source>
</evidence>
<dbReference type="InterPro" id="IPR036464">
    <property type="entry name" value="Rubisco_LSMT_subst-bd_sf"/>
</dbReference>
<evidence type="ECO:0000313" key="2">
    <source>
        <dbReference type="EMBL" id="CAD2218297.1"/>
    </source>
</evidence>
<feature type="domain" description="Rubisco LSMT substrate-binding" evidence="1">
    <location>
        <begin position="9"/>
        <end position="73"/>
    </location>
</feature>
<gene>
    <name evidence="2" type="ORF">ADEAN_000578500</name>
</gene>
<protein>
    <submittedName>
        <fullName evidence="2">Rubisco LSMT substrate-binding, putative</fullName>
    </submittedName>
</protein>
<dbReference type="Proteomes" id="UP000515908">
    <property type="component" value="Chromosome 10"/>
</dbReference>
<sequence length="90" mass="10357">MEEKGPFVALSLQTELNIVDTIEQTVHSIEELFSTTLEEDEAELKDLTDQNSDSKENVNFVLCLRLRIGLKRIAQRTLAYCEEERRKLSA</sequence>
<dbReference type="SUPFAM" id="SSF81822">
    <property type="entry name" value="RuBisCo LSMT C-terminal, substrate-binding domain"/>
    <property type="match status" value="1"/>
</dbReference>
<dbReference type="EMBL" id="LR877154">
    <property type="protein sequence ID" value="CAD2218297.1"/>
    <property type="molecule type" value="Genomic_DNA"/>
</dbReference>